<proteinExistence type="predicted"/>
<dbReference type="PANTHER" id="PTHR12861">
    <property type="entry name" value="TRANSLOCON-ASSOCIATED PROTEIN, BETA SUBUNIT PRECURSOR TRAP-BETA SIGNAL SEQUENCE RECEPTOR BETA SUBUNIT"/>
    <property type="match status" value="1"/>
</dbReference>
<keyword evidence="1" id="KW-1133">Transmembrane helix</keyword>
<accession>A0AAN8YS12</accession>
<protein>
    <submittedName>
        <fullName evidence="2">Uncharacterized protein</fullName>
    </submittedName>
</protein>
<comment type="caution">
    <text evidence="2">The sequence shown here is derived from an EMBL/GenBank/DDBJ whole genome shotgun (WGS) entry which is preliminary data.</text>
</comment>
<name>A0AAN8YS12_SOLBU</name>
<reference evidence="2 3" key="1">
    <citation type="submission" date="2024-02" db="EMBL/GenBank/DDBJ databases">
        <title>de novo genome assembly of Solanum bulbocastanum strain 11H21.</title>
        <authorList>
            <person name="Hosaka A.J."/>
        </authorList>
    </citation>
    <scope>NUCLEOTIDE SEQUENCE [LARGE SCALE GENOMIC DNA]</scope>
    <source>
        <tissue evidence="2">Young leaves</tissue>
    </source>
</reference>
<dbReference type="PANTHER" id="PTHR12861:SF3">
    <property type="entry name" value="TRANSLOCON-ASSOCIATED PROTEIN SUBUNIT BETA"/>
    <property type="match status" value="1"/>
</dbReference>
<feature type="transmembrane region" description="Helical" evidence="1">
    <location>
        <begin position="217"/>
        <end position="235"/>
    </location>
</feature>
<evidence type="ECO:0000256" key="1">
    <source>
        <dbReference type="SAM" id="Phobius"/>
    </source>
</evidence>
<sequence length="247" mass="28052">MQNAKNPCLCNSDNTTPAAEKSLVIFESESVSVLSKHGGLCEEVPPSYRISSIMFLMDNRSLRRAIYCRTQEGRSYSTQIRHRTDFHLHRHLQRRICVAMDDIAECDRREKDTFSLDWTAYDVSLYDDNWSQDVFEIVAGNTSMSWERLDAGASLSHSFELEAKKKTVFYGAPAVITFRIPTKAALQEAFSTPILPLDILADRPPEKKFDWKLMAKYGSLISVISIVVLFVYLIASPSKSNAAKKKR</sequence>
<dbReference type="GO" id="GO:0005783">
    <property type="term" value="C:endoplasmic reticulum"/>
    <property type="evidence" value="ECO:0007669"/>
    <property type="project" value="TreeGrafter"/>
</dbReference>
<keyword evidence="1" id="KW-0812">Transmembrane</keyword>
<evidence type="ECO:0000313" key="3">
    <source>
        <dbReference type="Proteomes" id="UP001371456"/>
    </source>
</evidence>
<dbReference type="AlphaFoldDB" id="A0AAN8YS12"/>
<dbReference type="Pfam" id="PF05753">
    <property type="entry name" value="TRAP_beta"/>
    <property type="match status" value="1"/>
</dbReference>
<organism evidence="2 3">
    <name type="scientific">Solanum bulbocastanum</name>
    <name type="common">Wild potato</name>
    <dbReference type="NCBI Taxonomy" id="147425"/>
    <lineage>
        <taxon>Eukaryota</taxon>
        <taxon>Viridiplantae</taxon>
        <taxon>Streptophyta</taxon>
        <taxon>Embryophyta</taxon>
        <taxon>Tracheophyta</taxon>
        <taxon>Spermatophyta</taxon>
        <taxon>Magnoliopsida</taxon>
        <taxon>eudicotyledons</taxon>
        <taxon>Gunneridae</taxon>
        <taxon>Pentapetalae</taxon>
        <taxon>asterids</taxon>
        <taxon>lamiids</taxon>
        <taxon>Solanales</taxon>
        <taxon>Solanaceae</taxon>
        <taxon>Solanoideae</taxon>
        <taxon>Solaneae</taxon>
        <taxon>Solanum</taxon>
    </lineage>
</organism>
<evidence type="ECO:0000313" key="2">
    <source>
        <dbReference type="EMBL" id="KAK6798898.1"/>
    </source>
</evidence>
<keyword evidence="1" id="KW-0472">Membrane</keyword>
<gene>
    <name evidence="2" type="ORF">RDI58_006601</name>
</gene>
<keyword evidence="3" id="KW-1185">Reference proteome</keyword>
<dbReference type="Proteomes" id="UP001371456">
    <property type="component" value="Unassembled WGS sequence"/>
</dbReference>
<dbReference type="EMBL" id="JBANQN010000002">
    <property type="protein sequence ID" value="KAK6798898.1"/>
    <property type="molecule type" value="Genomic_DNA"/>
</dbReference>